<dbReference type="Proteomes" id="UP001302494">
    <property type="component" value="Chromosome"/>
</dbReference>
<dbReference type="SMART" id="SM01207">
    <property type="entry name" value="G3P_acyltransf"/>
    <property type="match status" value="1"/>
</dbReference>
<evidence type="ECO:0000256" key="6">
    <source>
        <dbReference type="ARBA" id="ARBA00023098"/>
    </source>
</evidence>
<comment type="pathway">
    <text evidence="10">Lipid metabolism; phospholipid metabolism.</text>
</comment>
<keyword evidence="2 10" id="KW-0444">Lipid biosynthesis</keyword>
<organism evidence="11 12">
    <name type="scientific">Candidatus Nitrospira neomarina</name>
    <dbReference type="NCBI Taxonomy" id="3020899"/>
    <lineage>
        <taxon>Bacteria</taxon>
        <taxon>Pseudomonadati</taxon>
        <taxon>Nitrospirota</taxon>
        <taxon>Nitrospiria</taxon>
        <taxon>Nitrospirales</taxon>
        <taxon>Nitrospiraceae</taxon>
        <taxon>Nitrospira</taxon>
    </lineage>
</organism>
<dbReference type="EC" id="2.3.1.275" evidence="10"/>
<gene>
    <name evidence="10 11" type="primary">plsY</name>
    <name evidence="11" type="ORF">PQG83_05570</name>
</gene>
<sequence>MDIYLLGVVSAYLLGSIPFGLVVSRIFGADDPRTQGSQNIGFTNVLRVSGKKVGILTLIGDLGKGTVATVIAGFVGFPWLWILIIGFTVLLGHVFSLFLGFKGGKGVATALGAIIGIHPLIGWLLVGVWLGAVLVFGYSSGGALLAFSVFPFLAYFLTFDYYFSFFAVGVTAVIFFCHKENILRLIQGTESKMRLFSI</sequence>
<keyword evidence="5 10" id="KW-1133">Transmembrane helix</keyword>
<feature type="transmembrane region" description="Helical" evidence="10">
    <location>
        <begin position="53"/>
        <end position="74"/>
    </location>
</feature>
<keyword evidence="11" id="KW-0012">Acyltransferase</keyword>
<feature type="transmembrane region" description="Helical" evidence="10">
    <location>
        <begin position="6"/>
        <end position="27"/>
    </location>
</feature>
<comment type="subcellular location">
    <subcellularLocation>
        <location evidence="10">Cell membrane</location>
        <topology evidence="10">Multi-pass membrane protein</topology>
    </subcellularLocation>
</comment>
<dbReference type="GO" id="GO:0043772">
    <property type="term" value="F:acyl-phosphate glycerol-3-phosphate acyltransferase activity"/>
    <property type="evidence" value="ECO:0007669"/>
    <property type="project" value="UniProtKB-UniRule"/>
</dbReference>
<keyword evidence="12" id="KW-1185">Reference proteome</keyword>
<evidence type="ECO:0000256" key="8">
    <source>
        <dbReference type="ARBA" id="ARBA00023209"/>
    </source>
</evidence>
<reference evidence="11 12" key="1">
    <citation type="submission" date="2023-01" db="EMBL/GenBank/DDBJ databases">
        <title>Cultivation and genomic characterization of new, ubiquitous marine nitrite-oxidizing bacteria from the Nitrospirales.</title>
        <authorList>
            <person name="Mueller A.J."/>
            <person name="Daebeler A."/>
            <person name="Herbold C.W."/>
            <person name="Kirkegaard R.H."/>
            <person name="Daims H."/>
        </authorList>
    </citation>
    <scope>NUCLEOTIDE SEQUENCE [LARGE SCALE GENOMIC DNA]</scope>
    <source>
        <strain evidence="11 12">DK</strain>
    </source>
</reference>
<evidence type="ECO:0000256" key="10">
    <source>
        <dbReference type="HAMAP-Rule" id="MF_01043"/>
    </source>
</evidence>
<dbReference type="PANTHER" id="PTHR30309:SF0">
    <property type="entry name" value="GLYCEROL-3-PHOSPHATE ACYLTRANSFERASE-RELATED"/>
    <property type="match status" value="1"/>
</dbReference>
<keyword evidence="3 10" id="KW-0808">Transferase</keyword>
<evidence type="ECO:0000256" key="9">
    <source>
        <dbReference type="ARBA" id="ARBA00023264"/>
    </source>
</evidence>
<evidence type="ECO:0000256" key="2">
    <source>
        <dbReference type="ARBA" id="ARBA00022516"/>
    </source>
</evidence>
<dbReference type="InterPro" id="IPR003811">
    <property type="entry name" value="G3P_acylTferase_PlsY"/>
</dbReference>
<comment type="subunit">
    <text evidence="10">Probably interacts with PlsX.</text>
</comment>
<comment type="catalytic activity">
    <reaction evidence="10">
        <text>an acyl phosphate + sn-glycerol 3-phosphate = a 1-acyl-sn-glycero-3-phosphate + phosphate</text>
        <dbReference type="Rhea" id="RHEA:34075"/>
        <dbReference type="ChEBI" id="CHEBI:43474"/>
        <dbReference type="ChEBI" id="CHEBI:57597"/>
        <dbReference type="ChEBI" id="CHEBI:57970"/>
        <dbReference type="ChEBI" id="CHEBI:59918"/>
        <dbReference type="EC" id="2.3.1.275"/>
    </reaction>
</comment>
<dbReference type="KEGG" id="nneo:PQG83_05570"/>
<evidence type="ECO:0000256" key="4">
    <source>
        <dbReference type="ARBA" id="ARBA00022692"/>
    </source>
</evidence>
<evidence type="ECO:0000313" key="11">
    <source>
        <dbReference type="EMBL" id="WNM63222.1"/>
    </source>
</evidence>
<protein>
    <recommendedName>
        <fullName evidence="10">Glycerol-3-phosphate acyltransferase</fullName>
    </recommendedName>
    <alternativeName>
        <fullName evidence="10">Acyl-PO4 G3P acyltransferase</fullName>
    </alternativeName>
    <alternativeName>
        <fullName evidence="10">Acyl-phosphate--glycerol-3-phosphate acyltransferase</fullName>
    </alternativeName>
    <alternativeName>
        <fullName evidence="10">G3P acyltransferase</fullName>
        <shortName evidence="10">GPAT</shortName>
        <ecNumber evidence="10">2.3.1.275</ecNumber>
    </alternativeName>
    <alternativeName>
        <fullName evidence="10">Lysophosphatidic acid synthase</fullName>
        <shortName evidence="10">LPA synthase</shortName>
    </alternativeName>
</protein>
<evidence type="ECO:0000313" key="12">
    <source>
        <dbReference type="Proteomes" id="UP001302494"/>
    </source>
</evidence>
<dbReference type="HAMAP" id="MF_01043">
    <property type="entry name" value="PlsY"/>
    <property type="match status" value="1"/>
</dbReference>
<dbReference type="AlphaFoldDB" id="A0AA96JWV4"/>
<dbReference type="GO" id="GO:0008654">
    <property type="term" value="P:phospholipid biosynthetic process"/>
    <property type="evidence" value="ECO:0007669"/>
    <property type="project" value="UniProtKB-UniRule"/>
</dbReference>
<dbReference type="PANTHER" id="PTHR30309">
    <property type="entry name" value="INNER MEMBRANE PROTEIN YGIH"/>
    <property type="match status" value="1"/>
</dbReference>
<accession>A0AA96JWV4</accession>
<dbReference type="NCBIfam" id="TIGR00023">
    <property type="entry name" value="glycerol-3-phosphate 1-O-acyltransferase PlsY"/>
    <property type="match status" value="1"/>
</dbReference>
<comment type="function">
    <text evidence="10">Catalyzes the transfer of an acyl group from acyl-phosphate (acyl-PO(4)) to glycerol-3-phosphate (G3P) to form lysophosphatidic acid (LPA). This enzyme utilizes acyl-phosphate as fatty acyl donor, but not acyl-CoA or acyl-ACP.</text>
</comment>
<evidence type="ECO:0000256" key="5">
    <source>
        <dbReference type="ARBA" id="ARBA00022989"/>
    </source>
</evidence>
<dbReference type="RefSeq" id="WP_312747660.1">
    <property type="nucleotide sequence ID" value="NZ_CP116968.1"/>
</dbReference>
<feature type="transmembrane region" description="Helical" evidence="10">
    <location>
        <begin position="80"/>
        <end position="101"/>
    </location>
</feature>
<keyword evidence="9 10" id="KW-1208">Phospholipid metabolism</keyword>
<evidence type="ECO:0000256" key="3">
    <source>
        <dbReference type="ARBA" id="ARBA00022679"/>
    </source>
</evidence>
<keyword evidence="7 10" id="KW-0472">Membrane</keyword>
<keyword evidence="8 10" id="KW-0594">Phospholipid biosynthesis</keyword>
<name>A0AA96JWV4_9BACT</name>
<feature type="transmembrane region" description="Helical" evidence="10">
    <location>
        <begin position="113"/>
        <end position="138"/>
    </location>
</feature>
<evidence type="ECO:0000256" key="1">
    <source>
        <dbReference type="ARBA" id="ARBA00022475"/>
    </source>
</evidence>
<dbReference type="GO" id="GO:0005886">
    <property type="term" value="C:plasma membrane"/>
    <property type="evidence" value="ECO:0007669"/>
    <property type="project" value="UniProtKB-SubCell"/>
</dbReference>
<keyword evidence="1 10" id="KW-1003">Cell membrane</keyword>
<comment type="similarity">
    <text evidence="10">Belongs to the PlsY family.</text>
</comment>
<dbReference type="Pfam" id="PF02660">
    <property type="entry name" value="G3P_acyltransf"/>
    <property type="match status" value="1"/>
</dbReference>
<feature type="transmembrane region" description="Helical" evidence="10">
    <location>
        <begin position="144"/>
        <end position="177"/>
    </location>
</feature>
<keyword evidence="4 10" id="KW-0812">Transmembrane</keyword>
<proteinExistence type="inferred from homology"/>
<evidence type="ECO:0000256" key="7">
    <source>
        <dbReference type="ARBA" id="ARBA00023136"/>
    </source>
</evidence>
<keyword evidence="6 10" id="KW-0443">Lipid metabolism</keyword>
<dbReference type="EMBL" id="CP116968">
    <property type="protein sequence ID" value="WNM63222.1"/>
    <property type="molecule type" value="Genomic_DNA"/>
</dbReference>